<organism evidence="2 3">
    <name type="scientific">Macrophomina phaseolina</name>
    <dbReference type="NCBI Taxonomy" id="35725"/>
    <lineage>
        <taxon>Eukaryota</taxon>
        <taxon>Fungi</taxon>
        <taxon>Dikarya</taxon>
        <taxon>Ascomycota</taxon>
        <taxon>Pezizomycotina</taxon>
        <taxon>Dothideomycetes</taxon>
        <taxon>Dothideomycetes incertae sedis</taxon>
        <taxon>Botryosphaeriales</taxon>
        <taxon>Botryosphaeriaceae</taxon>
        <taxon>Macrophomina</taxon>
    </lineage>
</organism>
<feature type="compositionally biased region" description="Low complexity" evidence="1">
    <location>
        <begin position="297"/>
        <end position="306"/>
    </location>
</feature>
<dbReference type="Proteomes" id="UP000774617">
    <property type="component" value="Unassembled WGS sequence"/>
</dbReference>
<evidence type="ECO:0008006" key="4">
    <source>
        <dbReference type="Google" id="ProtNLM"/>
    </source>
</evidence>
<gene>
    <name evidence="2" type="ORF">B0J12DRAFT_759950</name>
</gene>
<feature type="compositionally biased region" description="Low complexity" evidence="1">
    <location>
        <begin position="69"/>
        <end position="78"/>
    </location>
</feature>
<feature type="region of interest" description="Disordered" evidence="1">
    <location>
        <begin position="274"/>
        <end position="313"/>
    </location>
</feature>
<proteinExistence type="predicted"/>
<evidence type="ECO:0000256" key="1">
    <source>
        <dbReference type="SAM" id="MobiDB-lite"/>
    </source>
</evidence>
<name>A0ABQ8G4Q3_9PEZI</name>
<protein>
    <recommendedName>
        <fullName evidence="4">GATA-type domain-containing protein</fullName>
    </recommendedName>
</protein>
<evidence type="ECO:0000313" key="3">
    <source>
        <dbReference type="Proteomes" id="UP000774617"/>
    </source>
</evidence>
<feature type="region of interest" description="Disordered" evidence="1">
    <location>
        <begin position="96"/>
        <end position="120"/>
    </location>
</feature>
<dbReference type="EMBL" id="JAGTJR010000020">
    <property type="protein sequence ID" value="KAH7044614.1"/>
    <property type="molecule type" value="Genomic_DNA"/>
</dbReference>
<feature type="compositionally biased region" description="Polar residues" evidence="1">
    <location>
        <begin position="96"/>
        <end position="105"/>
    </location>
</feature>
<reference evidence="2 3" key="1">
    <citation type="journal article" date="2021" name="Nat. Commun.">
        <title>Genetic determinants of endophytism in the Arabidopsis root mycobiome.</title>
        <authorList>
            <person name="Mesny F."/>
            <person name="Miyauchi S."/>
            <person name="Thiergart T."/>
            <person name="Pickel B."/>
            <person name="Atanasova L."/>
            <person name="Karlsson M."/>
            <person name="Huettel B."/>
            <person name="Barry K.W."/>
            <person name="Haridas S."/>
            <person name="Chen C."/>
            <person name="Bauer D."/>
            <person name="Andreopoulos W."/>
            <person name="Pangilinan J."/>
            <person name="LaButti K."/>
            <person name="Riley R."/>
            <person name="Lipzen A."/>
            <person name="Clum A."/>
            <person name="Drula E."/>
            <person name="Henrissat B."/>
            <person name="Kohler A."/>
            <person name="Grigoriev I.V."/>
            <person name="Martin F.M."/>
            <person name="Hacquard S."/>
        </authorList>
    </citation>
    <scope>NUCLEOTIDE SEQUENCE [LARGE SCALE GENOMIC DNA]</scope>
    <source>
        <strain evidence="2 3">MPI-SDFR-AT-0080</strain>
    </source>
</reference>
<feature type="compositionally biased region" description="Basic and acidic residues" evidence="1">
    <location>
        <begin position="194"/>
        <end position="210"/>
    </location>
</feature>
<feature type="region of interest" description="Disordered" evidence="1">
    <location>
        <begin position="1"/>
        <end position="78"/>
    </location>
</feature>
<evidence type="ECO:0000313" key="2">
    <source>
        <dbReference type="EMBL" id="KAH7044614.1"/>
    </source>
</evidence>
<feature type="compositionally biased region" description="Low complexity" evidence="1">
    <location>
        <begin position="15"/>
        <end position="40"/>
    </location>
</feature>
<feature type="compositionally biased region" description="Low complexity" evidence="1">
    <location>
        <begin position="211"/>
        <end position="222"/>
    </location>
</feature>
<accession>A0ABQ8G4Q3</accession>
<sequence length="449" mass="47694">MNDTTKDPPRPIIPTNAANKMNNTNNNMDSYTTTAANTTTMPKRKATTADAEVPEQKHQRTTPAADPNSASTLISTSATTTPARSISMFAPLQPDNASVSASLPTHPNAATTNSAVTSSNATNPAATMARAGATDLSEPRRVRREFQNYQGEMRLCERCGYWSPTTHFFNMKSGKPTISCLHCRSLRSRHRGKRRDEQQQQVKDSARAAEDAASPSAASPAPVGQTADVEARAPRKGGRSKSLAKGPPPAPEKPSSPVVRASSKDSFVVALPDEAGATSSVAPSVPGTVTEDDDAETAGTLETGTARPVRGSWGDKNATLLIKLEKHREDERSDDDASRVGSGYAANTVEIGNDGDAFNIASANDGDEGVDIVNSTRVKSSSEIYCRGLDTMRSSHATKRTSDSIDNLGLDGDPLRTANERCWCSKYHPHGHLLGKYAALGALRVYGAA</sequence>
<feature type="region of interest" description="Disordered" evidence="1">
    <location>
        <begin position="188"/>
        <end position="261"/>
    </location>
</feature>
<keyword evidence="3" id="KW-1185">Reference proteome</keyword>
<comment type="caution">
    <text evidence="2">The sequence shown here is derived from an EMBL/GenBank/DDBJ whole genome shotgun (WGS) entry which is preliminary data.</text>
</comment>
<feature type="compositionally biased region" description="Low complexity" evidence="1">
    <location>
        <begin position="108"/>
        <end position="120"/>
    </location>
</feature>